<accession>A0A8S3ZGW2</accession>
<proteinExistence type="predicted"/>
<dbReference type="EMBL" id="CAJHNH020002278">
    <property type="protein sequence ID" value="CAG5126181.1"/>
    <property type="molecule type" value="Genomic_DNA"/>
</dbReference>
<dbReference type="GO" id="GO:0097733">
    <property type="term" value="C:photoreceptor cell cilium"/>
    <property type="evidence" value="ECO:0007669"/>
    <property type="project" value="UniProtKB-ARBA"/>
</dbReference>
<dbReference type="AlphaFoldDB" id="A0A8S3ZGW2"/>
<keyword evidence="2" id="KW-0677">Repeat</keyword>
<organism evidence="4 5">
    <name type="scientific">Candidula unifasciata</name>
    <dbReference type="NCBI Taxonomy" id="100452"/>
    <lineage>
        <taxon>Eukaryota</taxon>
        <taxon>Metazoa</taxon>
        <taxon>Spiralia</taxon>
        <taxon>Lophotrochozoa</taxon>
        <taxon>Mollusca</taxon>
        <taxon>Gastropoda</taxon>
        <taxon>Heterobranchia</taxon>
        <taxon>Euthyneura</taxon>
        <taxon>Panpulmonata</taxon>
        <taxon>Eupulmonata</taxon>
        <taxon>Stylommatophora</taxon>
        <taxon>Helicina</taxon>
        <taxon>Helicoidea</taxon>
        <taxon>Geomitridae</taxon>
        <taxon>Candidula</taxon>
    </lineage>
</organism>
<name>A0A8S3ZGW2_9EUPU</name>
<evidence type="ECO:0000313" key="4">
    <source>
        <dbReference type="EMBL" id="CAG5126181.1"/>
    </source>
</evidence>
<feature type="compositionally biased region" description="Basic and acidic residues" evidence="3">
    <location>
        <begin position="269"/>
        <end position="290"/>
    </location>
</feature>
<evidence type="ECO:0000256" key="1">
    <source>
        <dbReference type="ARBA" id="ARBA00022614"/>
    </source>
</evidence>
<dbReference type="Gene3D" id="3.80.10.10">
    <property type="entry name" value="Ribonuclease Inhibitor"/>
    <property type="match status" value="1"/>
</dbReference>
<sequence>MAMKEVLKERLDSSLDGEELTEALVLIRTRAADLESVRKLNCWACNIGDVNIVRRMPNLEVCSLTINKLTSLRDFSHCHNLQELYVRTNNIQHLSDIYYLKHLKKLRSLWLSENPCASRDNYRPTVLKVLPNLHKLDNIAVTGEEVARAQTEGDDLPIPVDFTFSGVFSETAFSSEDSTDDKREKSASVSSEKSASVSSEKWARSRQKRQQKKREEYLREKRGAGNDGDGVKSGGDGSAQSGEDGGGYGMRSSSDSADSDDLFCSKGSSKHEVVEQEYEKEGVGNIKKIDDDNVDISEAKKDSPSTIAKWALNIEVLESKILGTQDNLELEVEILDTVKDSDIDVDKSDTGRKVVETNEEEQNTCSSSEEDKICQNDSEVQDISVEKSSVETGSSKVSKLLNSSVFLEANPEVSNSTESSKSLNLSDKDLTLKLTSESSKSLLVSDKNPAVKLTSIFSIDVAKMIPVDSNTNAHIDIDAQTDEIVPLILEDRLGEDLKTELPDLAVEAAGNETISCFPEVQSVFDSRLSVSLEKYKAVGLGKELETKLPDLAVEVAGNETISCFPEVQSVSGRREPVNWEEYNRLRVQLGVEPVNRIPITTRSFSSDTMRARNSNILQAVLCLVKDLDRDSLDIVAAVVKARLDTI</sequence>
<dbReference type="GO" id="GO:0036064">
    <property type="term" value="C:ciliary basal body"/>
    <property type="evidence" value="ECO:0007669"/>
    <property type="project" value="UniProtKB-ARBA"/>
</dbReference>
<gene>
    <name evidence="4" type="ORF">CUNI_LOCUS11739</name>
</gene>
<feature type="compositionally biased region" description="Low complexity" evidence="3">
    <location>
        <begin position="187"/>
        <end position="200"/>
    </location>
</feature>
<dbReference type="FunFam" id="3.80.10.10:FF:000094">
    <property type="entry name" value="protein C21orf2 isoform X1"/>
    <property type="match status" value="1"/>
</dbReference>
<evidence type="ECO:0008006" key="6">
    <source>
        <dbReference type="Google" id="ProtNLM"/>
    </source>
</evidence>
<comment type="caution">
    <text evidence="4">The sequence shown here is derived from an EMBL/GenBank/DDBJ whole genome shotgun (WGS) entry which is preliminary data.</text>
</comment>
<feature type="compositionally biased region" description="Gly residues" evidence="3">
    <location>
        <begin position="225"/>
        <end position="249"/>
    </location>
</feature>
<dbReference type="PROSITE" id="PS51450">
    <property type="entry name" value="LRR"/>
    <property type="match status" value="1"/>
</dbReference>
<dbReference type="OrthoDB" id="1517790at2759"/>
<evidence type="ECO:0000256" key="2">
    <source>
        <dbReference type="ARBA" id="ARBA00022737"/>
    </source>
</evidence>
<dbReference type="InterPro" id="IPR001611">
    <property type="entry name" value="Leu-rich_rpt"/>
</dbReference>
<keyword evidence="1" id="KW-0433">Leucine-rich repeat</keyword>
<dbReference type="Proteomes" id="UP000678393">
    <property type="component" value="Unassembled WGS sequence"/>
</dbReference>
<dbReference type="SUPFAM" id="SSF52058">
    <property type="entry name" value="L domain-like"/>
    <property type="match status" value="1"/>
</dbReference>
<dbReference type="PANTHER" id="PTHR18849">
    <property type="entry name" value="LEUCINE RICH REPEAT PROTEIN"/>
    <property type="match status" value="1"/>
</dbReference>
<reference evidence="4" key="1">
    <citation type="submission" date="2021-04" db="EMBL/GenBank/DDBJ databases">
        <authorList>
            <consortium name="Molecular Ecology Group"/>
        </authorList>
    </citation>
    <scope>NUCLEOTIDE SEQUENCE</scope>
</reference>
<evidence type="ECO:0000256" key="3">
    <source>
        <dbReference type="SAM" id="MobiDB-lite"/>
    </source>
</evidence>
<keyword evidence="5" id="KW-1185">Reference proteome</keyword>
<dbReference type="GO" id="GO:0007010">
    <property type="term" value="P:cytoskeleton organization"/>
    <property type="evidence" value="ECO:0007669"/>
    <property type="project" value="TreeGrafter"/>
</dbReference>
<feature type="region of interest" description="Disordered" evidence="3">
    <location>
        <begin position="355"/>
        <end position="379"/>
    </location>
</feature>
<evidence type="ECO:0000313" key="5">
    <source>
        <dbReference type="Proteomes" id="UP000678393"/>
    </source>
</evidence>
<protein>
    <recommendedName>
        <fullName evidence="6">U2A'/phosphoprotein 32 family A C-terminal domain-containing protein</fullName>
    </recommendedName>
</protein>
<feature type="compositionally biased region" description="Basic and acidic residues" evidence="3">
    <location>
        <begin position="213"/>
        <end position="224"/>
    </location>
</feature>
<dbReference type="PANTHER" id="PTHR18849:SF0">
    <property type="entry name" value="CILIA- AND FLAGELLA-ASSOCIATED PROTEIN 410-RELATED"/>
    <property type="match status" value="1"/>
</dbReference>
<dbReference type="InterPro" id="IPR032675">
    <property type="entry name" value="LRR_dom_sf"/>
</dbReference>
<feature type="region of interest" description="Disordered" evidence="3">
    <location>
        <begin position="173"/>
        <end position="290"/>
    </location>
</feature>